<reference evidence="2" key="2">
    <citation type="submission" date="2015-01" db="EMBL/GenBank/DDBJ databases">
        <title>Evolutionary Origins and Diversification of the Mycorrhizal Mutualists.</title>
        <authorList>
            <consortium name="DOE Joint Genome Institute"/>
            <consortium name="Mycorrhizal Genomics Consortium"/>
            <person name="Kohler A."/>
            <person name="Kuo A."/>
            <person name="Nagy L.G."/>
            <person name="Floudas D."/>
            <person name="Copeland A."/>
            <person name="Barry K.W."/>
            <person name="Cichocki N."/>
            <person name="Veneault-Fourrey C."/>
            <person name="LaButti K."/>
            <person name="Lindquist E.A."/>
            <person name="Lipzen A."/>
            <person name="Lundell T."/>
            <person name="Morin E."/>
            <person name="Murat C."/>
            <person name="Riley R."/>
            <person name="Ohm R."/>
            <person name="Sun H."/>
            <person name="Tunlid A."/>
            <person name="Henrissat B."/>
            <person name="Grigoriev I.V."/>
            <person name="Hibbett D.S."/>
            <person name="Martin F."/>
        </authorList>
    </citation>
    <scope>NUCLEOTIDE SEQUENCE [LARGE SCALE GENOMIC DNA]</scope>
    <source>
        <strain evidence="2">Foug A</strain>
    </source>
</reference>
<feature type="non-terminal residue" evidence="1">
    <location>
        <position position="136"/>
    </location>
</feature>
<organism evidence="1 2">
    <name type="scientific">Scleroderma citrinum Foug A</name>
    <dbReference type="NCBI Taxonomy" id="1036808"/>
    <lineage>
        <taxon>Eukaryota</taxon>
        <taxon>Fungi</taxon>
        <taxon>Dikarya</taxon>
        <taxon>Basidiomycota</taxon>
        <taxon>Agaricomycotina</taxon>
        <taxon>Agaricomycetes</taxon>
        <taxon>Agaricomycetidae</taxon>
        <taxon>Boletales</taxon>
        <taxon>Sclerodermatineae</taxon>
        <taxon>Sclerodermataceae</taxon>
        <taxon>Scleroderma</taxon>
    </lineage>
</organism>
<dbReference type="InParanoid" id="A0A0C2ZHH8"/>
<evidence type="ECO:0000313" key="1">
    <source>
        <dbReference type="EMBL" id="KIM52267.1"/>
    </source>
</evidence>
<name>A0A0C2ZHH8_9AGAM</name>
<gene>
    <name evidence="1" type="ORF">SCLCIDRAFT_57463</name>
</gene>
<reference evidence="1 2" key="1">
    <citation type="submission" date="2014-04" db="EMBL/GenBank/DDBJ databases">
        <authorList>
            <consortium name="DOE Joint Genome Institute"/>
            <person name="Kuo A."/>
            <person name="Kohler A."/>
            <person name="Nagy L.G."/>
            <person name="Floudas D."/>
            <person name="Copeland A."/>
            <person name="Barry K.W."/>
            <person name="Cichocki N."/>
            <person name="Veneault-Fourrey C."/>
            <person name="LaButti K."/>
            <person name="Lindquist E.A."/>
            <person name="Lipzen A."/>
            <person name="Lundell T."/>
            <person name="Morin E."/>
            <person name="Murat C."/>
            <person name="Sun H."/>
            <person name="Tunlid A."/>
            <person name="Henrissat B."/>
            <person name="Grigoriev I.V."/>
            <person name="Hibbett D.S."/>
            <person name="Martin F."/>
            <person name="Nordberg H.P."/>
            <person name="Cantor M.N."/>
            <person name="Hua S.X."/>
        </authorList>
    </citation>
    <scope>NUCLEOTIDE SEQUENCE [LARGE SCALE GENOMIC DNA]</scope>
    <source>
        <strain evidence="1 2">Foug A</strain>
    </source>
</reference>
<dbReference type="STRING" id="1036808.A0A0C2ZHH8"/>
<dbReference type="OrthoDB" id="412006at2759"/>
<proteinExistence type="predicted"/>
<evidence type="ECO:0000313" key="2">
    <source>
        <dbReference type="Proteomes" id="UP000053989"/>
    </source>
</evidence>
<dbReference type="Proteomes" id="UP000053989">
    <property type="component" value="Unassembled WGS sequence"/>
</dbReference>
<protein>
    <submittedName>
        <fullName evidence="1">Uncharacterized protein</fullName>
    </submittedName>
</protein>
<dbReference type="HOGENOM" id="CLU_1850024_0_0_1"/>
<dbReference type="AlphaFoldDB" id="A0A0C2ZHH8"/>
<sequence>SHEDKCNALRNMLFQPPPPIHTDPTELVHAHPNDIAWEPISYAEVHRAIFAPNQHKALGPSQINYVALRWAWATDPIPIFLLVSKCANAGYHPQVWRKTVAVALRKPKKPDYSNPHAYHLIQSEECLGKVLESVVA</sequence>
<keyword evidence="2" id="KW-1185">Reference proteome</keyword>
<dbReference type="PANTHER" id="PTHR33481:SF1">
    <property type="entry name" value="ENDONUCLEASE_EXONUCLEASE_PHOSPHATASE DOMAIN-CONTAINING PROTEIN-RELATED"/>
    <property type="match status" value="1"/>
</dbReference>
<dbReference type="EMBL" id="KN822217">
    <property type="protein sequence ID" value="KIM52267.1"/>
    <property type="molecule type" value="Genomic_DNA"/>
</dbReference>
<accession>A0A0C2ZHH8</accession>
<dbReference type="PANTHER" id="PTHR33481">
    <property type="entry name" value="REVERSE TRANSCRIPTASE"/>
    <property type="match status" value="1"/>
</dbReference>
<feature type="non-terminal residue" evidence="1">
    <location>
        <position position="1"/>
    </location>
</feature>